<accession>A0AAV4X2T5</accession>
<dbReference type="Proteomes" id="UP001054945">
    <property type="component" value="Unassembled WGS sequence"/>
</dbReference>
<evidence type="ECO:0000256" key="6">
    <source>
        <dbReference type="SAM" id="Phobius"/>
    </source>
</evidence>
<name>A0AAV4X2T5_CAEEX</name>
<comment type="caution">
    <text evidence="8">The sequence shown here is derived from an EMBL/GenBank/DDBJ whole genome shotgun (WGS) entry which is preliminary data.</text>
</comment>
<protein>
    <submittedName>
        <fullName evidence="8">Organic cation transporter protein</fullName>
    </submittedName>
</protein>
<feature type="region of interest" description="Disordered" evidence="5">
    <location>
        <begin position="532"/>
        <end position="553"/>
    </location>
</feature>
<feature type="transmembrane region" description="Helical" evidence="6">
    <location>
        <begin position="429"/>
        <end position="452"/>
    </location>
</feature>
<evidence type="ECO:0000313" key="8">
    <source>
        <dbReference type="EMBL" id="GIY89427.1"/>
    </source>
</evidence>
<dbReference type="GO" id="GO:0016020">
    <property type="term" value="C:membrane"/>
    <property type="evidence" value="ECO:0007669"/>
    <property type="project" value="UniProtKB-SubCell"/>
</dbReference>
<comment type="subcellular location">
    <subcellularLocation>
        <location evidence="1">Membrane</location>
        <topology evidence="1">Multi-pass membrane protein</topology>
    </subcellularLocation>
</comment>
<keyword evidence="4 6" id="KW-0472">Membrane</keyword>
<dbReference type="GO" id="GO:0022857">
    <property type="term" value="F:transmembrane transporter activity"/>
    <property type="evidence" value="ECO:0007669"/>
    <property type="project" value="InterPro"/>
</dbReference>
<evidence type="ECO:0000256" key="3">
    <source>
        <dbReference type="ARBA" id="ARBA00022989"/>
    </source>
</evidence>
<feature type="transmembrane region" description="Helical" evidence="6">
    <location>
        <begin position="42"/>
        <end position="63"/>
    </location>
</feature>
<gene>
    <name evidence="8" type="primary">Orct</name>
    <name evidence="8" type="ORF">CEXT_680901</name>
</gene>
<sequence length="553" mass="62554">MMTVEKSARSGVDHAAGLEPVVWRMDFFEVIGSFGPWQMRMFIYFTCMNVVGMWQNFSILFLAPNMDFSCVEPSPPNGSEVEVPTFDDRCWVPQAGQNLSYLMPCTQWKFDTSHTSQTIVSEWDLVCEREWLVSFTKSIYMIGYLFSVLVFGQISDSIGRYPTIVICYIINCVSMILSLFSGSFTMFIILRFFHAFGRAGATTVGYVLLMEMIGPEYQADIGVATQLGWSAGYVTLVAIAWFFRHWFWLQLVITLFFLPYIPESPRWLLIHGKTEKLEKLLIEAAKINKREVKEDLVRIKYVSEGKAKKTTTMLEVMRMPKLRKRTFVCCIYVNKIPLLKVTTPGLTSTFSSCRFVNAFLYYGLSYNTNDLAGDAYLNCFLSGLIEFPARLLTLWGIKKWGRRPTFILCMAVGGVACAAMMFVPQDTSWLSTTFAMLGKFCVTGTFAVLYVYTTEIFPTSVRNATLGSCSMCARVGSILAPFVRELGKMTHAAVPNVLYTLLALTSSLMTLMLPETRGLDLPDTLQQAEDIDQSKEKYRKTSASNDSIPLTDY</sequence>
<dbReference type="EMBL" id="BPLR01017203">
    <property type="protein sequence ID" value="GIY89427.1"/>
    <property type="molecule type" value="Genomic_DNA"/>
</dbReference>
<feature type="transmembrane region" description="Helical" evidence="6">
    <location>
        <begin position="248"/>
        <end position="269"/>
    </location>
</feature>
<reference evidence="8 9" key="1">
    <citation type="submission" date="2021-06" db="EMBL/GenBank/DDBJ databases">
        <title>Caerostris extrusa draft genome.</title>
        <authorList>
            <person name="Kono N."/>
            <person name="Arakawa K."/>
        </authorList>
    </citation>
    <scope>NUCLEOTIDE SEQUENCE [LARGE SCALE GENOMIC DNA]</scope>
</reference>
<dbReference type="InterPro" id="IPR005828">
    <property type="entry name" value="MFS_sugar_transport-like"/>
</dbReference>
<feature type="transmembrane region" description="Helical" evidence="6">
    <location>
        <begin position="405"/>
        <end position="423"/>
    </location>
</feature>
<dbReference type="PANTHER" id="PTHR24064">
    <property type="entry name" value="SOLUTE CARRIER FAMILY 22 MEMBER"/>
    <property type="match status" value="1"/>
</dbReference>
<dbReference type="SUPFAM" id="SSF103473">
    <property type="entry name" value="MFS general substrate transporter"/>
    <property type="match status" value="1"/>
</dbReference>
<dbReference type="Pfam" id="PF00083">
    <property type="entry name" value="Sugar_tr"/>
    <property type="match status" value="1"/>
</dbReference>
<dbReference type="InterPro" id="IPR036259">
    <property type="entry name" value="MFS_trans_sf"/>
</dbReference>
<proteinExistence type="predicted"/>
<dbReference type="PROSITE" id="PS50850">
    <property type="entry name" value="MFS"/>
    <property type="match status" value="1"/>
</dbReference>
<feature type="transmembrane region" description="Helical" evidence="6">
    <location>
        <begin position="496"/>
        <end position="513"/>
    </location>
</feature>
<feature type="transmembrane region" description="Helical" evidence="6">
    <location>
        <begin position="131"/>
        <end position="151"/>
    </location>
</feature>
<evidence type="ECO:0000256" key="2">
    <source>
        <dbReference type="ARBA" id="ARBA00022692"/>
    </source>
</evidence>
<dbReference type="AlphaFoldDB" id="A0AAV4X2T5"/>
<feature type="transmembrane region" description="Helical" evidence="6">
    <location>
        <begin position="188"/>
        <end position="209"/>
    </location>
</feature>
<feature type="domain" description="Major facilitator superfamily (MFS) profile" evidence="7">
    <location>
        <begin position="53"/>
        <end position="517"/>
    </location>
</feature>
<dbReference type="InterPro" id="IPR020846">
    <property type="entry name" value="MFS_dom"/>
</dbReference>
<feature type="compositionally biased region" description="Polar residues" evidence="5">
    <location>
        <begin position="541"/>
        <end position="553"/>
    </location>
</feature>
<dbReference type="CDD" id="cd17317">
    <property type="entry name" value="MFS_SLC22"/>
    <property type="match status" value="1"/>
</dbReference>
<feature type="transmembrane region" description="Helical" evidence="6">
    <location>
        <begin position="163"/>
        <end position="182"/>
    </location>
</feature>
<evidence type="ECO:0000256" key="4">
    <source>
        <dbReference type="ARBA" id="ARBA00023136"/>
    </source>
</evidence>
<keyword evidence="3 6" id="KW-1133">Transmembrane helix</keyword>
<organism evidence="8 9">
    <name type="scientific">Caerostris extrusa</name>
    <name type="common">Bark spider</name>
    <name type="synonym">Caerostris bankana</name>
    <dbReference type="NCBI Taxonomy" id="172846"/>
    <lineage>
        <taxon>Eukaryota</taxon>
        <taxon>Metazoa</taxon>
        <taxon>Ecdysozoa</taxon>
        <taxon>Arthropoda</taxon>
        <taxon>Chelicerata</taxon>
        <taxon>Arachnida</taxon>
        <taxon>Araneae</taxon>
        <taxon>Araneomorphae</taxon>
        <taxon>Entelegynae</taxon>
        <taxon>Araneoidea</taxon>
        <taxon>Araneidae</taxon>
        <taxon>Caerostris</taxon>
    </lineage>
</organism>
<evidence type="ECO:0000313" key="9">
    <source>
        <dbReference type="Proteomes" id="UP001054945"/>
    </source>
</evidence>
<keyword evidence="9" id="KW-1185">Reference proteome</keyword>
<evidence type="ECO:0000259" key="7">
    <source>
        <dbReference type="PROSITE" id="PS50850"/>
    </source>
</evidence>
<evidence type="ECO:0000256" key="1">
    <source>
        <dbReference type="ARBA" id="ARBA00004141"/>
    </source>
</evidence>
<evidence type="ECO:0000256" key="5">
    <source>
        <dbReference type="SAM" id="MobiDB-lite"/>
    </source>
</evidence>
<feature type="transmembrane region" description="Helical" evidence="6">
    <location>
        <begin position="221"/>
        <end position="242"/>
    </location>
</feature>
<dbReference type="Gene3D" id="1.20.1250.20">
    <property type="entry name" value="MFS general substrate transporter like domains"/>
    <property type="match status" value="1"/>
</dbReference>
<keyword evidence="2 6" id="KW-0812">Transmembrane</keyword>